<dbReference type="Pfam" id="PF18962">
    <property type="entry name" value="Por_Secre_tail"/>
    <property type="match status" value="1"/>
</dbReference>
<dbReference type="Pfam" id="PF13540">
    <property type="entry name" value="RCC1_2"/>
    <property type="match status" value="1"/>
</dbReference>
<dbReference type="SUPFAM" id="SSF50985">
    <property type="entry name" value="RCC1/BLIP-II"/>
    <property type="match status" value="2"/>
</dbReference>
<dbReference type="PANTHER" id="PTHR45982">
    <property type="entry name" value="REGULATOR OF CHROMOSOME CONDENSATION"/>
    <property type="match status" value="1"/>
</dbReference>
<dbReference type="RefSeq" id="WP_386127759.1">
    <property type="nucleotide sequence ID" value="NZ_JBHTJL010000009.1"/>
</dbReference>
<evidence type="ECO:0000259" key="3">
    <source>
        <dbReference type="Pfam" id="PF18962"/>
    </source>
</evidence>
<feature type="chain" id="PRO_5047030078" evidence="2">
    <location>
        <begin position="22"/>
        <end position="570"/>
    </location>
</feature>
<dbReference type="Gene3D" id="2.130.10.30">
    <property type="entry name" value="Regulator of chromosome condensation 1/beta-lactamase-inhibitor protein II"/>
    <property type="match status" value="2"/>
</dbReference>
<comment type="caution">
    <text evidence="4">The sequence shown here is derived from an EMBL/GenBank/DDBJ whole genome shotgun (WGS) entry which is preliminary data.</text>
</comment>
<dbReference type="NCBIfam" id="TIGR04183">
    <property type="entry name" value="Por_Secre_tail"/>
    <property type="match status" value="1"/>
</dbReference>
<sequence>MKVIKLLICFCLGFCSIMAYSQKFYTGLQGAVIEDNNSLFYEGWLNSQVPTNYTVPFQTPANASGIKKVALGADFHNILYNDGTLISIGKNDKGQLGLGYTTNSGVAMTSYSAPLSPVNSGVLNNVIDISSDYYGSLALTSNGHVLMWGEKNGMPLTLLSPTFVKIDNTTKLSGIQKIYNPFGSYTFYAIDNNQDVWVWGNNSNGQFGNGTTTGVSYVARKIPNLSGVVDIAGTQVSTHFLLSNGIVKSLGSNFNGLLGNNSTVNSSTSPVNVLLKDGNKTVTLSDVIEIEATNYSVQALLQNGKVVSWGSNAFGDLGIGNMSQANSSVGLEVRNPNNTGLLTGISELYSSGFGMIYAKRGDCDYLVWGRSFEPANSVFDDLPRTKDYSMLPSCNVSYSASSTRICPNTCIDIEASLGSGLSGATISWSFPGADTTTGSAVTENVCYSNPGTYDILASINGAPLNNTGISIEVLPPNNRVCQTNGNTGGGIGSANRTIIYPNPTKTNFKIKTERNKNIKNVKIKDLHGKVLREFDGQTKDYFTKGLISGVFMVEISYDNNEKEQLRLLIK</sequence>
<evidence type="ECO:0000313" key="5">
    <source>
        <dbReference type="Proteomes" id="UP001597013"/>
    </source>
</evidence>
<dbReference type="EMBL" id="JBHTJL010000009">
    <property type="protein sequence ID" value="MFD1062159.1"/>
    <property type="molecule type" value="Genomic_DNA"/>
</dbReference>
<reference evidence="5" key="1">
    <citation type="journal article" date="2019" name="Int. J. Syst. Evol. Microbiol.">
        <title>The Global Catalogue of Microorganisms (GCM) 10K type strain sequencing project: providing services to taxonomists for standard genome sequencing and annotation.</title>
        <authorList>
            <consortium name="The Broad Institute Genomics Platform"/>
            <consortium name="The Broad Institute Genome Sequencing Center for Infectious Disease"/>
            <person name="Wu L."/>
            <person name="Ma J."/>
        </authorList>
    </citation>
    <scope>NUCLEOTIDE SEQUENCE [LARGE SCALE GENOMIC DNA]</scope>
    <source>
        <strain evidence="5">CCUG 62215</strain>
    </source>
</reference>
<dbReference type="PROSITE" id="PS50012">
    <property type="entry name" value="RCC1_3"/>
    <property type="match status" value="1"/>
</dbReference>
<keyword evidence="5" id="KW-1185">Reference proteome</keyword>
<name>A0ABW3N5D7_9FLAO</name>
<evidence type="ECO:0000313" key="4">
    <source>
        <dbReference type="EMBL" id="MFD1062159.1"/>
    </source>
</evidence>
<keyword evidence="1 2" id="KW-0732">Signal</keyword>
<evidence type="ECO:0000256" key="1">
    <source>
        <dbReference type="ARBA" id="ARBA00022729"/>
    </source>
</evidence>
<feature type="domain" description="Secretion system C-terminal sorting" evidence="3">
    <location>
        <begin position="499"/>
        <end position="562"/>
    </location>
</feature>
<dbReference type="Proteomes" id="UP001597013">
    <property type="component" value="Unassembled WGS sequence"/>
</dbReference>
<dbReference type="InterPro" id="IPR009091">
    <property type="entry name" value="RCC1/BLIP-II"/>
</dbReference>
<dbReference type="InterPro" id="IPR000408">
    <property type="entry name" value="Reg_chr_condens"/>
</dbReference>
<feature type="signal peptide" evidence="2">
    <location>
        <begin position="1"/>
        <end position="21"/>
    </location>
</feature>
<evidence type="ECO:0000256" key="2">
    <source>
        <dbReference type="SAM" id="SignalP"/>
    </source>
</evidence>
<dbReference type="InterPro" id="IPR026444">
    <property type="entry name" value="Secre_tail"/>
</dbReference>
<protein>
    <submittedName>
        <fullName evidence="4">T9SS type A sorting domain-containing protein</fullName>
    </submittedName>
</protein>
<gene>
    <name evidence="4" type="ORF">ACFQ1Q_02785</name>
</gene>
<organism evidence="4 5">
    <name type="scientific">Winogradskyella litorisediminis</name>
    <dbReference type="NCBI Taxonomy" id="1156618"/>
    <lineage>
        <taxon>Bacteria</taxon>
        <taxon>Pseudomonadati</taxon>
        <taxon>Bacteroidota</taxon>
        <taxon>Flavobacteriia</taxon>
        <taxon>Flavobacteriales</taxon>
        <taxon>Flavobacteriaceae</taxon>
        <taxon>Winogradskyella</taxon>
    </lineage>
</organism>
<accession>A0ABW3N5D7</accession>
<dbReference type="InterPro" id="IPR051553">
    <property type="entry name" value="Ran_GTPase-activating"/>
</dbReference>
<proteinExistence type="predicted"/>
<dbReference type="PANTHER" id="PTHR45982:SF1">
    <property type="entry name" value="REGULATOR OF CHROMOSOME CONDENSATION"/>
    <property type="match status" value="1"/>
</dbReference>